<dbReference type="EMBL" id="FOBB01000004">
    <property type="protein sequence ID" value="SEM46660.1"/>
    <property type="molecule type" value="Genomic_DNA"/>
</dbReference>
<protein>
    <submittedName>
        <fullName evidence="1">Uncharacterized protein</fullName>
    </submittedName>
</protein>
<dbReference type="OrthoDB" id="654620at2"/>
<reference evidence="1 2" key="1">
    <citation type="submission" date="2016-10" db="EMBL/GenBank/DDBJ databases">
        <authorList>
            <person name="de Groot N.N."/>
        </authorList>
    </citation>
    <scope>NUCLEOTIDE SEQUENCE [LARGE SCALE GENOMIC DNA]</scope>
    <source>
        <strain evidence="1 2">DSM 21039</strain>
    </source>
</reference>
<dbReference type="Proteomes" id="UP000198984">
    <property type="component" value="Unassembled WGS sequence"/>
</dbReference>
<evidence type="ECO:0000313" key="1">
    <source>
        <dbReference type="EMBL" id="SEM46660.1"/>
    </source>
</evidence>
<dbReference type="RefSeq" id="WP_089915583.1">
    <property type="nucleotide sequence ID" value="NZ_FOBB01000004.1"/>
</dbReference>
<sequence>MKYEILTAVFYRHTFFTGPGYDGIITRATASAAQYLLRHGLLFKPLRDGFMLLYGAQQAGNQRSRDVVLKENFTLEFNLFLTDHLFYNYTQVNVPDITSTVFFFSNDAQSAEGVLHRAGYVSTQDLRAVSTLQEQFFTKPFGRIALQIDEKLQSSYQIRFSARASRWCYFLMSEGLQALSRPAVISTNGNGYFGVPQLVTLPDKGEVPVFISQVPVPLGNANNTVFQLVDYSTAGDDKYKVIISALPAPEMGRISNAAAAFYESGFEYAEIFLY</sequence>
<organism evidence="1 2">
    <name type="scientific">Chitinophaga rupis</name>
    <dbReference type="NCBI Taxonomy" id="573321"/>
    <lineage>
        <taxon>Bacteria</taxon>
        <taxon>Pseudomonadati</taxon>
        <taxon>Bacteroidota</taxon>
        <taxon>Chitinophagia</taxon>
        <taxon>Chitinophagales</taxon>
        <taxon>Chitinophagaceae</taxon>
        <taxon>Chitinophaga</taxon>
    </lineage>
</organism>
<evidence type="ECO:0000313" key="2">
    <source>
        <dbReference type="Proteomes" id="UP000198984"/>
    </source>
</evidence>
<proteinExistence type="predicted"/>
<accession>A0A1H7YKK5</accession>
<gene>
    <name evidence="1" type="ORF">SAMN04488505_104478</name>
</gene>
<dbReference type="AlphaFoldDB" id="A0A1H7YKK5"/>
<dbReference type="STRING" id="573321.SAMN04488505_104478"/>
<keyword evidence="2" id="KW-1185">Reference proteome</keyword>
<name>A0A1H7YKK5_9BACT</name>